<feature type="region of interest" description="Disordered" evidence="2">
    <location>
        <begin position="765"/>
        <end position="944"/>
    </location>
</feature>
<proteinExistence type="predicted"/>
<evidence type="ECO:0000256" key="1">
    <source>
        <dbReference type="SAM" id="Coils"/>
    </source>
</evidence>
<feature type="compositionally biased region" description="Low complexity" evidence="2">
    <location>
        <begin position="872"/>
        <end position="883"/>
    </location>
</feature>
<feature type="compositionally biased region" description="Polar residues" evidence="2">
    <location>
        <begin position="12"/>
        <end position="28"/>
    </location>
</feature>
<organism evidence="3 4">
    <name type="scientific">Polarella glacialis</name>
    <name type="common">Dinoflagellate</name>
    <dbReference type="NCBI Taxonomy" id="89957"/>
    <lineage>
        <taxon>Eukaryota</taxon>
        <taxon>Sar</taxon>
        <taxon>Alveolata</taxon>
        <taxon>Dinophyceae</taxon>
        <taxon>Suessiales</taxon>
        <taxon>Suessiaceae</taxon>
        <taxon>Polarella</taxon>
    </lineage>
</organism>
<name>A0A813JRF3_POLGL</name>
<comment type="caution">
    <text evidence="3">The sequence shown here is derived from an EMBL/GenBank/DDBJ whole genome shotgun (WGS) entry which is preliminary data.</text>
</comment>
<feature type="region of interest" description="Disordered" evidence="2">
    <location>
        <begin position="497"/>
        <end position="586"/>
    </location>
</feature>
<evidence type="ECO:0000256" key="2">
    <source>
        <dbReference type="SAM" id="MobiDB-lite"/>
    </source>
</evidence>
<sequence>MFSGAWEALPPKSSTFPNVSAPAHTSATPARPVPRRHGVDTRGMEEQLTSLTTCLTVLGEQEHSFRTRMAAARGMTPAAAAATASASPSGLARRMVDLASEADGAHERNRALGKFCDEWTAWVRGGTLREGSETVAYRRQSYLEAAGTMLPLWGEVANRETEAAVAEARLQLEALRSHRREAVRHVEKSQRLGEELREIQTELHSQQEDLPGLYRALAQDALRPGGIDLGLLRPDLAEHQIPLAQRPLFDLPPRAVAHQPAYPPATPPSEWSWPTGGGPGMQFAAAVPTAGGSAPQLIAGHASQPSGMPSNYSGISTTQASPSPCAGWPPGGWPPTAGWHPSMAGWPGMLPWPYPGWPPPWAAASTAWSPHAVPGAGWPPGMNFGTFPPEGWGAPAGATPAAVHQPPGVDYLAKGVVSSCPDSGDADGRHAAVAATALAAAVAPVSPATPTTPATPATVASTAAVAISEPEIVSFTAELSSQVGIFQPEIPKAFMARDQSEQQLASSSAMPPLPSTQHHQTPDQTVQLPYSQYQSPNQSPEHSPQQSPQQSSHQSLQQSTQQSMQHLPQQSSQHSPQHVSSPVQKLTQQQRLRLQLEYLLKPLGGYPCNAGEVRKSLREAAKEAPWFSSAVAQLDIAIEEQSKGRRGLPAVSQLAEPQVLAMALALLRAHMGGAGAPEGMVMVAMMAASEVKSAEELGAVEGPDGGLMGWQVVVAYLQSLTKATPREQDALCKVCAECMLPVPRFRAEQMRRMGQLLNEVLRCGASPVPSSESSAPPLVGIGASGLSRGSAPPPSLGGAANPRTSLGGQCGQPAPQTSPKARIEADTHSTATRKLRSKSGFRIDDSDDSEEEQSGRHGGDAGLKNSQASLASSTSGGMSKGSMNFAAGYKGGRESAPAALGPGNAMVSPGSGTSAYKQRQQQQLAAAGSPASDTGEVVGSCGKKDAKEGSMLSKLIRKDSAWALASAAESDDEIADLDGY</sequence>
<dbReference type="EMBL" id="CAJNNW010025983">
    <property type="protein sequence ID" value="CAE8681681.1"/>
    <property type="molecule type" value="Genomic_DNA"/>
</dbReference>
<keyword evidence="1" id="KW-0175">Coiled coil</keyword>
<dbReference type="Proteomes" id="UP000626109">
    <property type="component" value="Unassembled WGS sequence"/>
</dbReference>
<feature type="coiled-coil region" evidence="1">
    <location>
        <begin position="158"/>
        <end position="209"/>
    </location>
</feature>
<feature type="region of interest" description="Disordered" evidence="2">
    <location>
        <begin position="1"/>
        <end position="38"/>
    </location>
</feature>
<feature type="compositionally biased region" description="Polar residues" evidence="2">
    <location>
        <begin position="910"/>
        <end position="924"/>
    </location>
</feature>
<protein>
    <submittedName>
        <fullName evidence="3">Uncharacterized protein</fullName>
    </submittedName>
</protein>
<dbReference type="AlphaFoldDB" id="A0A813JRF3"/>
<feature type="compositionally biased region" description="Polar residues" evidence="2">
    <location>
        <begin position="516"/>
        <end position="533"/>
    </location>
</feature>
<reference evidence="3" key="1">
    <citation type="submission" date="2021-02" db="EMBL/GenBank/DDBJ databases">
        <authorList>
            <person name="Dougan E. K."/>
            <person name="Rhodes N."/>
            <person name="Thang M."/>
            <person name="Chan C."/>
        </authorList>
    </citation>
    <scope>NUCLEOTIDE SEQUENCE</scope>
</reference>
<evidence type="ECO:0000313" key="3">
    <source>
        <dbReference type="EMBL" id="CAE8681681.1"/>
    </source>
</evidence>
<gene>
    <name evidence="3" type="ORF">PGLA2088_LOCUS22545</name>
</gene>
<accession>A0A813JRF3</accession>
<feature type="compositionally biased region" description="Low complexity" evidence="2">
    <location>
        <begin position="534"/>
        <end position="586"/>
    </location>
</feature>
<evidence type="ECO:0000313" key="4">
    <source>
        <dbReference type="Proteomes" id="UP000626109"/>
    </source>
</evidence>
<feature type="compositionally biased region" description="Low complexity" evidence="2">
    <location>
        <begin position="765"/>
        <end position="777"/>
    </location>
</feature>